<dbReference type="AlphaFoldDB" id="A0A4Y6U7Y0"/>
<keyword evidence="2" id="KW-1185">Reference proteome</keyword>
<protein>
    <submittedName>
        <fullName evidence="1">Tetratricopeptide repeat protein</fullName>
    </submittedName>
</protein>
<dbReference type="OrthoDB" id="7247356at2"/>
<sequence length="391" mass="44848">MTKRQNIYHSEHLRAWSIFHGENALSAPEEDIKPVFVVFNHMWQHPLTDDMFLQELGWGQEFFEKSNIDAVFINSRHNTWFQEPDFPQLLSVLQGTLSSRKRIYTYGYSMGGYGALRYAAALNACAIAISPHHPDHNVLACLPTPRRAYVFYDPQWEEDQGFIRKLGRAHTFVKVKLPYVCHSTASFLAEMKLLGASIKEFARNQFDAAAFEKLAFQKRRQSPSYFQGLAEANLLKKRENWELLMREKARAMSPVWWSDIHQLKLLLLRMNENVGKGEQTQRLAAARELSELITSLQDQRLEAGKLLVFAQKGSLAISLLRQVTHEEPNNPVAHAFLARALSHADQFKPACKAACRAIILSSRQKHARRWAYRLLLGKIALKKLSNLPKVP</sequence>
<accession>A0A4Y6U7Y0</accession>
<name>A0A4Y6U7Y0_9PROT</name>
<dbReference type="Proteomes" id="UP000318709">
    <property type="component" value="Chromosome"/>
</dbReference>
<reference evidence="1 2" key="1">
    <citation type="submission" date="2019-03" db="EMBL/GenBank/DDBJ databases">
        <title>The complete genome sequence of Swingsia_sp. F3b2 LMG30590(T).</title>
        <authorList>
            <person name="Chua K.-O."/>
            <person name="Chan K.-G."/>
            <person name="See-Too W.-S."/>
        </authorList>
    </citation>
    <scope>NUCLEOTIDE SEQUENCE [LARGE SCALE GENOMIC DNA]</scope>
    <source>
        <strain evidence="1 2">F3b2</strain>
    </source>
</reference>
<dbReference type="InterPro" id="IPR029058">
    <property type="entry name" value="AB_hydrolase_fold"/>
</dbReference>
<evidence type="ECO:0000313" key="1">
    <source>
        <dbReference type="EMBL" id="QDH13100.1"/>
    </source>
</evidence>
<dbReference type="Gene3D" id="1.25.40.10">
    <property type="entry name" value="Tetratricopeptide repeat domain"/>
    <property type="match status" value="1"/>
</dbReference>
<evidence type="ECO:0000313" key="2">
    <source>
        <dbReference type="Proteomes" id="UP000318709"/>
    </source>
</evidence>
<dbReference type="InterPro" id="IPR011990">
    <property type="entry name" value="TPR-like_helical_dom_sf"/>
</dbReference>
<dbReference type="EMBL" id="CP038231">
    <property type="protein sequence ID" value="QDH13100.1"/>
    <property type="molecule type" value="Genomic_DNA"/>
</dbReference>
<organism evidence="1 2">
    <name type="scientific">Formicincola oecophyllae</name>
    <dbReference type="NCBI Taxonomy" id="2558361"/>
    <lineage>
        <taxon>Bacteria</taxon>
        <taxon>Pseudomonadati</taxon>
        <taxon>Pseudomonadota</taxon>
        <taxon>Alphaproteobacteria</taxon>
        <taxon>Acetobacterales</taxon>
        <taxon>Acetobacteraceae</taxon>
        <taxon>Formicincola</taxon>
    </lineage>
</organism>
<dbReference type="Gene3D" id="3.40.50.1820">
    <property type="entry name" value="alpha/beta hydrolase"/>
    <property type="match status" value="1"/>
</dbReference>
<dbReference type="KEGG" id="swf:E3E12_01565"/>
<dbReference type="SUPFAM" id="SSF48452">
    <property type="entry name" value="TPR-like"/>
    <property type="match status" value="1"/>
</dbReference>
<dbReference type="RefSeq" id="WP_141442744.1">
    <property type="nucleotide sequence ID" value="NZ_CP038231.1"/>
</dbReference>
<gene>
    <name evidence="1" type="ORF">E3E12_01565</name>
</gene>
<dbReference type="SUPFAM" id="SSF53474">
    <property type="entry name" value="alpha/beta-Hydrolases"/>
    <property type="match status" value="1"/>
</dbReference>
<proteinExistence type="predicted"/>